<evidence type="ECO:0000313" key="3">
    <source>
        <dbReference type="Proteomes" id="UP001259832"/>
    </source>
</evidence>
<protein>
    <submittedName>
        <fullName evidence="2">Uncharacterized protein</fullName>
    </submittedName>
</protein>
<dbReference type="Proteomes" id="UP001259832">
    <property type="component" value="Unassembled WGS sequence"/>
</dbReference>
<reference evidence="2" key="1">
    <citation type="submission" date="2023-08" db="EMBL/GenBank/DDBJ databases">
        <title>Reference Genome Resource for the Citrus Pathogen Phytophthora citrophthora.</title>
        <authorList>
            <person name="Moller H."/>
            <person name="Coetzee B."/>
            <person name="Rose L.J."/>
            <person name="Van Niekerk J.M."/>
        </authorList>
    </citation>
    <scope>NUCLEOTIDE SEQUENCE</scope>
    <source>
        <strain evidence="2">STE-U-9442</strain>
    </source>
</reference>
<evidence type="ECO:0000256" key="1">
    <source>
        <dbReference type="SAM" id="MobiDB-lite"/>
    </source>
</evidence>
<feature type="compositionally biased region" description="Basic residues" evidence="1">
    <location>
        <begin position="1"/>
        <end position="12"/>
    </location>
</feature>
<evidence type="ECO:0000313" key="2">
    <source>
        <dbReference type="EMBL" id="KAK1928137.1"/>
    </source>
</evidence>
<sequence length="83" mass="8943">MLSRTVGKKKKGSALIADDDDDEPLAKPPVSKGRQDRALQPTPQTQPQPQVRWRTGTTNSDCGRPDVGFSPGASRSSGLRVEI</sequence>
<feature type="region of interest" description="Disordered" evidence="1">
    <location>
        <begin position="1"/>
        <end position="83"/>
    </location>
</feature>
<organism evidence="2 3">
    <name type="scientific">Phytophthora citrophthora</name>
    <dbReference type="NCBI Taxonomy" id="4793"/>
    <lineage>
        <taxon>Eukaryota</taxon>
        <taxon>Sar</taxon>
        <taxon>Stramenopiles</taxon>
        <taxon>Oomycota</taxon>
        <taxon>Peronosporomycetes</taxon>
        <taxon>Peronosporales</taxon>
        <taxon>Peronosporaceae</taxon>
        <taxon>Phytophthora</taxon>
    </lineage>
</organism>
<gene>
    <name evidence="2" type="ORF">P3T76_016401</name>
</gene>
<proteinExistence type="predicted"/>
<name>A0AAD9FY44_9STRA</name>
<keyword evidence="3" id="KW-1185">Reference proteome</keyword>
<comment type="caution">
    <text evidence="2">The sequence shown here is derived from an EMBL/GenBank/DDBJ whole genome shotgun (WGS) entry which is preliminary data.</text>
</comment>
<dbReference type="AlphaFoldDB" id="A0AAD9FY44"/>
<feature type="compositionally biased region" description="Low complexity" evidence="1">
    <location>
        <begin position="40"/>
        <end position="50"/>
    </location>
</feature>
<dbReference type="EMBL" id="JASMQC010000125">
    <property type="protein sequence ID" value="KAK1928137.1"/>
    <property type="molecule type" value="Genomic_DNA"/>
</dbReference>
<accession>A0AAD9FY44</accession>